<dbReference type="PROSITE" id="PS00211">
    <property type="entry name" value="ABC_TRANSPORTER_1"/>
    <property type="match status" value="1"/>
</dbReference>
<comment type="caution">
    <text evidence="6">The sequence shown here is derived from an EMBL/GenBank/DDBJ whole genome shotgun (WGS) entry which is preliminary data.</text>
</comment>
<feature type="domain" description="ABC transporter" evidence="5">
    <location>
        <begin position="19"/>
        <end position="237"/>
    </location>
</feature>
<dbReference type="EMBL" id="WBMT01000022">
    <property type="protein sequence ID" value="KAB2342345.1"/>
    <property type="molecule type" value="Genomic_DNA"/>
</dbReference>
<dbReference type="OrthoDB" id="5296765at2"/>
<evidence type="ECO:0000256" key="3">
    <source>
        <dbReference type="ARBA" id="ARBA00022741"/>
    </source>
</evidence>
<name>A0A6H9YBG3_9ACTN</name>
<dbReference type="Proteomes" id="UP000468735">
    <property type="component" value="Unassembled WGS sequence"/>
</dbReference>
<evidence type="ECO:0000256" key="4">
    <source>
        <dbReference type="ARBA" id="ARBA00022840"/>
    </source>
</evidence>
<evidence type="ECO:0000259" key="5">
    <source>
        <dbReference type="PROSITE" id="PS50893"/>
    </source>
</evidence>
<evidence type="ECO:0000313" key="6">
    <source>
        <dbReference type="EMBL" id="KAB2342345.1"/>
    </source>
</evidence>
<dbReference type="InterPro" id="IPR003439">
    <property type="entry name" value="ABC_transporter-like_ATP-bd"/>
</dbReference>
<evidence type="ECO:0000256" key="1">
    <source>
        <dbReference type="ARBA" id="ARBA00005417"/>
    </source>
</evidence>
<dbReference type="SMART" id="SM00382">
    <property type="entry name" value="AAA"/>
    <property type="match status" value="1"/>
</dbReference>
<dbReference type="Gene3D" id="3.40.50.300">
    <property type="entry name" value="P-loop containing nucleotide triphosphate hydrolases"/>
    <property type="match status" value="1"/>
</dbReference>
<dbReference type="InterPro" id="IPR003593">
    <property type="entry name" value="AAA+_ATPase"/>
</dbReference>
<protein>
    <submittedName>
        <fullName evidence="6">ABC transporter ATP-binding protein</fullName>
    </submittedName>
</protein>
<dbReference type="PANTHER" id="PTHR42734">
    <property type="entry name" value="METAL TRANSPORT SYSTEM ATP-BINDING PROTEIN TM_0124-RELATED"/>
    <property type="match status" value="1"/>
</dbReference>
<evidence type="ECO:0000256" key="2">
    <source>
        <dbReference type="ARBA" id="ARBA00022448"/>
    </source>
</evidence>
<evidence type="ECO:0000313" key="7">
    <source>
        <dbReference type="Proteomes" id="UP000468735"/>
    </source>
</evidence>
<keyword evidence="3" id="KW-0547">Nucleotide-binding</keyword>
<comment type="similarity">
    <text evidence="1">Belongs to the ABC transporter superfamily.</text>
</comment>
<dbReference type="GO" id="GO:0005524">
    <property type="term" value="F:ATP binding"/>
    <property type="evidence" value="ECO:0007669"/>
    <property type="project" value="UniProtKB-KW"/>
</dbReference>
<dbReference type="GO" id="GO:0016887">
    <property type="term" value="F:ATP hydrolysis activity"/>
    <property type="evidence" value="ECO:0007669"/>
    <property type="project" value="InterPro"/>
</dbReference>
<dbReference type="InterPro" id="IPR027417">
    <property type="entry name" value="P-loop_NTPase"/>
</dbReference>
<sequence length="239" mass="25386">MKTVIVCNHGREVPVGTAIVLDGIDAGYGGERVLKGICAELPRGRVTALLGHNGSGKSTLLGVLAGLHAPSAGSVRHDGERRPALVLQHTAVSVALPLSVRDAVAMGRWERLGWWRRTTARDHAVVRDCLERVGAADLARRQFAELSGGQRQRVLIAQGLAQESGVLLLDEPAAGLDTAARERVLAIIDEITATGTTVVHATHDDDAARRAGHCLLLERGRVRAEGRPEEVLAAASLRT</sequence>
<dbReference type="PANTHER" id="PTHR42734:SF5">
    <property type="entry name" value="IRON TRANSPORT SYSTEM ATP-BINDING PROTEIN HI_0361-RELATED"/>
    <property type="match status" value="1"/>
</dbReference>
<dbReference type="InterPro" id="IPR050153">
    <property type="entry name" value="Metal_Ion_Import_ABC"/>
</dbReference>
<reference evidence="6 7" key="1">
    <citation type="submission" date="2019-09" db="EMBL/GenBank/DDBJ databases">
        <title>Actinomadura physcomitrii sp. nov., a novel actinomycete isolated from moss [Physcomitrium sphaericum (Ludw) Fuernr].</title>
        <authorList>
            <person name="Zhuang X."/>
            <person name="Liu C."/>
        </authorList>
    </citation>
    <scope>NUCLEOTIDE SEQUENCE [LARGE SCALE GENOMIC DNA]</scope>
    <source>
        <strain evidence="6 7">HMC1</strain>
    </source>
</reference>
<keyword evidence="4 6" id="KW-0067">ATP-binding</keyword>
<dbReference type="NCBIfam" id="NF040873">
    <property type="entry name" value="AztA"/>
    <property type="match status" value="1"/>
</dbReference>
<accession>A0A6H9YBG3</accession>
<gene>
    <name evidence="6" type="ORF">F8566_37935</name>
</gene>
<dbReference type="Pfam" id="PF00005">
    <property type="entry name" value="ABC_tran"/>
    <property type="match status" value="1"/>
</dbReference>
<dbReference type="PROSITE" id="PS50893">
    <property type="entry name" value="ABC_TRANSPORTER_2"/>
    <property type="match status" value="1"/>
</dbReference>
<dbReference type="InterPro" id="IPR017871">
    <property type="entry name" value="ABC_transporter-like_CS"/>
</dbReference>
<keyword evidence="2" id="KW-0813">Transport</keyword>
<proteinExistence type="inferred from homology"/>
<dbReference type="AlphaFoldDB" id="A0A6H9YBG3"/>
<organism evidence="6 7">
    <name type="scientific">Actinomadura rudentiformis</name>
    <dbReference type="NCBI Taxonomy" id="359158"/>
    <lineage>
        <taxon>Bacteria</taxon>
        <taxon>Bacillati</taxon>
        <taxon>Actinomycetota</taxon>
        <taxon>Actinomycetes</taxon>
        <taxon>Streptosporangiales</taxon>
        <taxon>Thermomonosporaceae</taxon>
        <taxon>Actinomadura</taxon>
    </lineage>
</organism>
<dbReference type="SUPFAM" id="SSF52540">
    <property type="entry name" value="P-loop containing nucleoside triphosphate hydrolases"/>
    <property type="match status" value="1"/>
</dbReference>
<dbReference type="InterPro" id="IPR047748">
    <property type="entry name" value="AztA-like"/>
</dbReference>
<keyword evidence="7" id="KW-1185">Reference proteome</keyword>